<evidence type="ECO:0000256" key="1">
    <source>
        <dbReference type="SAM" id="MobiDB-lite"/>
    </source>
</evidence>
<sequence length="232" mass="25277">MRKLITVAVAGSLIGLTACTAPDKSKETTTSKTEAPTPTKTKKVEPETPKSNSGEFTNAAFAYPIVADGEVVKTIETEKFTITVFRTATGVTDADERYKDPDTGVLLLPAGTPRMAVNFVLTNNTTETLDIGTISLQISGTHPDWPFSSIPYLEESTDWFEGLGLHRSEIDFGADAEMGIIAPKESFAQSSVWPLWDGPYNIEMKLVGKDSEGNLDHDNPLFDLTEQITFKP</sequence>
<protein>
    <recommendedName>
        <fullName evidence="5">DUF4352 domain-containing protein</fullName>
    </recommendedName>
</protein>
<dbReference type="EMBL" id="CP049933">
    <property type="protein sequence ID" value="QIM19221.1"/>
    <property type="molecule type" value="Genomic_DNA"/>
</dbReference>
<evidence type="ECO:0000256" key="2">
    <source>
        <dbReference type="SAM" id="SignalP"/>
    </source>
</evidence>
<name>A0ABX6JY27_9MICO</name>
<feature type="signal peptide" evidence="2">
    <location>
        <begin position="1"/>
        <end position="20"/>
    </location>
</feature>
<proteinExistence type="predicted"/>
<keyword evidence="4" id="KW-1185">Reference proteome</keyword>
<dbReference type="PROSITE" id="PS51257">
    <property type="entry name" value="PROKAR_LIPOPROTEIN"/>
    <property type="match status" value="1"/>
</dbReference>
<evidence type="ECO:0008006" key="5">
    <source>
        <dbReference type="Google" id="ProtNLM"/>
    </source>
</evidence>
<organism evidence="3 4">
    <name type="scientific">Leucobacter coleopterorum</name>
    <dbReference type="NCBI Taxonomy" id="2714933"/>
    <lineage>
        <taxon>Bacteria</taxon>
        <taxon>Bacillati</taxon>
        <taxon>Actinomycetota</taxon>
        <taxon>Actinomycetes</taxon>
        <taxon>Micrococcales</taxon>
        <taxon>Microbacteriaceae</taxon>
        <taxon>Leucobacter</taxon>
    </lineage>
</organism>
<accession>A0ABX6JY27</accession>
<feature type="compositionally biased region" description="Low complexity" evidence="1">
    <location>
        <begin position="30"/>
        <end position="39"/>
    </location>
</feature>
<keyword evidence="2" id="KW-0732">Signal</keyword>
<dbReference type="RefSeq" id="WP_166331465.1">
    <property type="nucleotide sequence ID" value="NZ_CP049933.1"/>
</dbReference>
<feature type="chain" id="PRO_5046247768" description="DUF4352 domain-containing protein" evidence="2">
    <location>
        <begin position="21"/>
        <end position="232"/>
    </location>
</feature>
<feature type="region of interest" description="Disordered" evidence="1">
    <location>
        <begin position="23"/>
        <end position="55"/>
    </location>
</feature>
<evidence type="ECO:0000313" key="4">
    <source>
        <dbReference type="Proteomes" id="UP000503441"/>
    </source>
</evidence>
<gene>
    <name evidence="3" type="ORF">G7066_12760</name>
</gene>
<reference evidence="3 4" key="1">
    <citation type="submission" date="2020-03" db="EMBL/GenBank/DDBJ databases">
        <title>Leucobacter sp. nov., isolated from beetles.</title>
        <authorList>
            <person name="Hyun D.-W."/>
            <person name="Bae J.-W."/>
        </authorList>
    </citation>
    <scope>NUCLEOTIDE SEQUENCE [LARGE SCALE GENOMIC DNA]</scope>
    <source>
        <strain evidence="3 4">HDW9A</strain>
    </source>
</reference>
<evidence type="ECO:0000313" key="3">
    <source>
        <dbReference type="EMBL" id="QIM19221.1"/>
    </source>
</evidence>
<dbReference type="Proteomes" id="UP000503441">
    <property type="component" value="Chromosome"/>
</dbReference>